<dbReference type="EMBL" id="JAAMPI010001188">
    <property type="protein sequence ID" value="KAF4626263.1"/>
    <property type="molecule type" value="Genomic_DNA"/>
</dbReference>
<dbReference type="Proteomes" id="UP000566819">
    <property type="component" value="Unassembled WGS sequence"/>
</dbReference>
<evidence type="ECO:0000313" key="2">
    <source>
        <dbReference type="EMBL" id="KAF4626263.1"/>
    </source>
</evidence>
<gene>
    <name evidence="2" type="ORF">G7Y89_g11895</name>
</gene>
<dbReference type="AlphaFoldDB" id="A0A8H4VXG4"/>
<sequence length="229" mass="25724">MADPYEDWDVRSYFLNVGIGDSSVHILINRVTNHLESGVLIDGGVKGAVDAVSTAITAIPEFVNDPAFRLTAVVVTHFDEDHVGGLLKLLYDDWVGRNPRLSIYTTLQTVFYCPMVASKSKIDNGRKIRLEEMQNPLAYNLQFRGPLQNDQWVTICRAMPSTYALGYDMFSNTHHRTGTFYTGPPQNWPVTFNDVYAHCNYLTGKTRPIFLVYGIDSCNLDPVNNGHNS</sequence>
<evidence type="ECO:0000259" key="1">
    <source>
        <dbReference type="Pfam" id="PF00753"/>
    </source>
</evidence>
<protein>
    <recommendedName>
        <fullName evidence="1">Metallo-beta-lactamase domain-containing protein</fullName>
    </recommendedName>
</protein>
<feature type="domain" description="Metallo-beta-lactamase" evidence="1">
    <location>
        <begin position="37"/>
        <end position="90"/>
    </location>
</feature>
<organism evidence="2 3">
    <name type="scientific">Cudoniella acicularis</name>
    <dbReference type="NCBI Taxonomy" id="354080"/>
    <lineage>
        <taxon>Eukaryota</taxon>
        <taxon>Fungi</taxon>
        <taxon>Dikarya</taxon>
        <taxon>Ascomycota</taxon>
        <taxon>Pezizomycotina</taxon>
        <taxon>Leotiomycetes</taxon>
        <taxon>Helotiales</taxon>
        <taxon>Tricladiaceae</taxon>
        <taxon>Cudoniella</taxon>
    </lineage>
</organism>
<dbReference type="Pfam" id="PF00753">
    <property type="entry name" value="Lactamase_B"/>
    <property type="match status" value="1"/>
</dbReference>
<dbReference type="OrthoDB" id="4637052at2759"/>
<accession>A0A8H4VXG4</accession>
<proteinExistence type="predicted"/>
<dbReference type="Gene3D" id="3.60.15.10">
    <property type="entry name" value="Ribonuclease Z/Hydroxyacylglutathione hydrolase-like"/>
    <property type="match status" value="1"/>
</dbReference>
<comment type="caution">
    <text evidence="2">The sequence shown here is derived from an EMBL/GenBank/DDBJ whole genome shotgun (WGS) entry which is preliminary data.</text>
</comment>
<keyword evidence="3" id="KW-1185">Reference proteome</keyword>
<evidence type="ECO:0000313" key="3">
    <source>
        <dbReference type="Proteomes" id="UP000566819"/>
    </source>
</evidence>
<dbReference type="SUPFAM" id="SSF56281">
    <property type="entry name" value="Metallo-hydrolase/oxidoreductase"/>
    <property type="match status" value="1"/>
</dbReference>
<dbReference type="InterPro" id="IPR036866">
    <property type="entry name" value="RibonucZ/Hydroxyglut_hydro"/>
</dbReference>
<dbReference type="InterPro" id="IPR001279">
    <property type="entry name" value="Metallo-B-lactamas"/>
</dbReference>
<name>A0A8H4VXG4_9HELO</name>
<reference evidence="2 3" key="1">
    <citation type="submission" date="2020-03" db="EMBL/GenBank/DDBJ databases">
        <title>Draft Genome Sequence of Cudoniella acicularis.</title>
        <authorList>
            <person name="Buettner E."/>
            <person name="Kellner H."/>
        </authorList>
    </citation>
    <scope>NUCLEOTIDE SEQUENCE [LARGE SCALE GENOMIC DNA]</scope>
    <source>
        <strain evidence="2 3">DSM 108380</strain>
    </source>
</reference>